<reference evidence="2" key="1">
    <citation type="submission" date="2020-08" db="EMBL/GenBank/DDBJ databases">
        <title>Multicomponent nature underlies the extraordinary mechanical properties of spider dragline silk.</title>
        <authorList>
            <person name="Kono N."/>
            <person name="Nakamura H."/>
            <person name="Mori M."/>
            <person name="Yoshida Y."/>
            <person name="Ohtoshi R."/>
            <person name="Malay A.D."/>
            <person name="Moran D.A.P."/>
            <person name="Tomita M."/>
            <person name="Numata K."/>
            <person name="Arakawa K."/>
        </authorList>
    </citation>
    <scope>NUCLEOTIDE SEQUENCE</scope>
</reference>
<keyword evidence="1" id="KW-0812">Transmembrane</keyword>
<feature type="transmembrane region" description="Helical" evidence="1">
    <location>
        <begin position="27"/>
        <end position="44"/>
    </location>
</feature>
<keyword evidence="3" id="KW-1185">Reference proteome</keyword>
<name>A0A8X6YWF9_9ARAC</name>
<keyword evidence="1" id="KW-1133">Transmembrane helix</keyword>
<evidence type="ECO:0000256" key="1">
    <source>
        <dbReference type="SAM" id="Phobius"/>
    </source>
</evidence>
<dbReference type="AlphaFoldDB" id="A0A8X6YWF9"/>
<dbReference type="Proteomes" id="UP000886998">
    <property type="component" value="Unassembled WGS sequence"/>
</dbReference>
<evidence type="ECO:0000313" key="3">
    <source>
        <dbReference type="Proteomes" id="UP000886998"/>
    </source>
</evidence>
<evidence type="ECO:0000313" key="2">
    <source>
        <dbReference type="EMBL" id="GFY78495.1"/>
    </source>
</evidence>
<gene>
    <name evidence="2" type="ORF">TNIN_162161</name>
</gene>
<accession>A0A8X6YWF9</accession>
<dbReference type="EMBL" id="BMAV01023036">
    <property type="protein sequence ID" value="GFY78495.1"/>
    <property type="molecule type" value="Genomic_DNA"/>
</dbReference>
<sequence length="86" mass="9964">MNLYFRHLLVFSGPLECGMCLKRFQRWGIALTCCYINFVYFGIARSSSLLYLATLTQYNVDRTLASFPFILCYTVRNLLGPLIGFF</sequence>
<comment type="caution">
    <text evidence="2">The sequence shown here is derived from an EMBL/GenBank/DDBJ whole genome shotgun (WGS) entry which is preliminary data.</text>
</comment>
<keyword evidence="1" id="KW-0472">Membrane</keyword>
<protein>
    <submittedName>
        <fullName evidence="2">Uncharacterized protein</fullName>
    </submittedName>
</protein>
<proteinExistence type="predicted"/>
<organism evidence="2 3">
    <name type="scientific">Trichonephila inaurata madagascariensis</name>
    <dbReference type="NCBI Taxonomy" id="2747483"/>
    <lineage>
        <taxon>Eukaryota</taxon>
        <taxon>Metazoa</taxon>
        <taxon>Ecdysozoa</taxon>
        <taxon>Arthropoda</taxon>
        <taxon>Chelicerata</taxon>
        <taxon>Arachnida</taxon>
        <taxon>Araneae</taxon>
        <taxon>Araneomorphae</taxon>
        <taxon>Entelegynae</taxon>
        <taxon>Araneoidea</taxon>
        <taxon>Nephilidae</taxon>
        <taxon>Trichonephila</taxon>
        <taxon>Trichonephila inaurata</taxon>
    </lineage>
</organism>